<feature type="compositionally biased region" description="Low complexity" evidence="1">
    <location>
        <begin position="93"/>
        <end position="110"/>
    </location>
</feature>
<evidence type="ECO:0000313" key="4">
    <source>
        <dbReference type="Proteomes" id="UP000217676"/>
    </source>
</evidence>
<dbReference type="Proteomes" id="UP000217676">
    <property type="component" value="Chromosome"/>
</dbReference>
<dbReference type="EMBL" id="AP017424">
    <property type="protein sequence ID" value="BAU84266.1"/>
    <property type="molecule type" value="Genomic_DNA"/>
</dbReference>
<evidence type="ECO:0000313" key="3">
    <source>
        <dbReference type="EMBL" id="BAU84266.1"/>
    </source>
</evidence>
<keyword evidence="2" id="KW-1133">Transmembrane helix</keyword>
<organism evidence="3 4">
    <name type="scientific">Streptomyces laurentii</name>
    <dbReference type="NCBI Taxonomy" id="39478"/>
    <lineage>
        <taxon>Bacteria</taxon>
        <taxon>Bacillati</taxon>
        <taxon>Actinomycetota</taxon>
        <taxon>Actinomycetes</taxon>
        <taxon>Kitasatosporales</taxon>
        <taxon>Streptomycetaceae</taxon>
        <taxon>Streptomyces</taxon>
    </lineage>
</organism>
<accession>A0A160P0X7</accession>
<reference evidence="3 4" key="1">
    <citation type="journal article" date="2016" name="Genome Announc.">
        <title>Complete Genome Sequence of Thiostrepton-Producing Streptomyces laurentii ATCC 31255.</title>
        <authorList>
            <person name="Doi K."/>
            <person name="Fujino Y."/>
            <person name="Nagayoshi Y."/>
            <person name="Ohshima T."/>
            <person name="Ogata S."/>
        </authorList>
    </citation>
    <scope>NUCLEOTIDE SEQUENCE [LARGE SCALE GENOMIC DNA]</scope>
    <source>
        <strain evidence="3 4">ATCC 31255</strain>
    </source>
</reference>
<keyword evidence="4" id="KW-1185">Reference proteome</keyword>
<keyword evidence="2" id="KW-0472">Membrane</keyword>
<proteinExistence type="predicted"/>
<dbReference type="AlphaFoldDB" id="A0A160P0X7"/>
<sequence length="434" mass="44884">MPDHADHDVTKTRFEEELGEALRRAGAGFVTDDRRALATGGLARGRRRLRLHRTATIGGALALVVIGAGGVYGGSLLGAGHAGASAAGAFPKGASAAGTGPAAGDTGGAPDPEEGGVPAADIAAVLQANTPAGTWTFDAPSGAGGSAVGVYDDGKGKAGVSAGIYRAGASAEAGIGQVTCPDKVLVPYDDCTEKALPGGDRMMIFQGYEYPDKRVPTKWWHANLLTADGFILSVSEYNAPTEKDSGISRQDPPFDPAQLRTLITADGWRPLMKKVARPDKGSPKRRAAPVAKEVDGTRVTATLRSLLPKGRGLKAVGDGEGYLIVDDGDGRSFVQINVQSDMGRHRAELFSGEGVTTEPDGTLVKVTKGSGEKGVEGSVMWTTDTLAKDGFRVVISAFNAGSQLEPPTRAEPALTTAQLKEIATSPKWRSLAAK</sequence>
<protein>
    <submittedName>
        <fullName evidence="3">Uncharacterized protein</fullName>
    </submittedName>
</protein>
<keyword evidence="2" id="KW-0812">Transmembrane</keyword>
<feature type="region of interest" description="Disordered" evidence="1">
    <location>
        <begin position="93"/>
        <end position="117"/>
    </location>
</feature>
<feature type="transmembrane region" description="Helical" evidence="2">
    <location>
        <begin position="54"/>
        <end position="72"/>
    </location>
</feature>
<evidence type="ECO:0000256" key="1">
    <source>
        <dbReference type="SAM" id="MobiDB-lite"/>
    </source>
</evidence>
<gene>
    <name evidence="3" type="ORF">SLA_3355</name>
</gene>
<name>A0A160P0X7_STRLU</name>
<evidence type="ECO:0000256" key="2">
    <source>
        <dbReference type="SAM" id="Phobius"/>
    </source>
</evidence>
<dbReference type="KEGG" id="slau:SLA_3355"/>